<dbReference type="RefSeq" id="WP_049640669.1">
    <property type="nucleotide sequence ID" value="NZ_CP113159.1"/>
</dbReference>
<proteinExistence type="predicted"/>
<dbReference type="Pfam" id="PF01507">
    <property type="entry name" value="PAPS_reduct"/>
    <property type="match status" value="2"/>
</dbReference>
<dbReference type="Pfam" id="PF11922">
    <property type="entry name" value="DUF3440"/>
    <property type="match status" value="2"/>
</dbReference>
<protein>
    <submittedName>
        <fullName evidence="2">DUF3440 domain-containing protein</fullName>
    </submittedName>
</protein>
<dbReference type="Gene3D" id="3.40.50.620">
    <property type="entry name" value="HUPs"/>
    <property type="match status" value="1"/>
</dbReference>
<dbReference type="PANTHER" id="PTHR30083">
    <property type="entry name" value="TRANSCRIPTIONAL REGULATOR-RELATED"/>
    <property type="match status" value="1"/>
</dbReference>
<feature type="domain" description="Phosphoadenosine phosphosulphate reductase" evidence="1">
    <location>
        <begin position="28"/>
        <end position="82"/>
    </location>
</feature>
<dbReference type="CDD" id="cd23947">
    <property type="entry name" value="PAPS_reductase-like_YbdN"/>
    <property type="match status" value="1"/>
</dbReference>
<dbReference type="InterPro" id="IPR014729">
    <property type="entry name" value="Rossmann-like_a/b/a_fold"/>
</dbReference>
<sequence>MVKININESVLFAATERIDWAFDNFSHVCISFSGGKDSTVLLHLAGYIARKKKKKFSVLFIDWEVQFNYTIKHVESMRELYKDIVSNFYWVALPLKTVSGVSRFQPEWLCWDPAVSWVRDPPIFAITEYGYFPFYKYGMTFEEFVPEFSGWLAGHNSLITLIGVRTDESLSRYMGLVSRRKLRYADDKPWTTASLDGFYYTGYPLYDWKAKDIWIYHKKTKLPYNELYDLMYQAGVPIKSMRVCEPFGPEQRKGLWLYHVLEPDTWRLVCTRVAGAHSGAIYGNQSGDFYGLRKMSKPSDLSWRDYALFLLDNMPPSTAENYRCKISIYLQWYQGQGYPIDIPDHQDKDLGVKDIPSWRRICKVIIKNDYWCKMLSFSHRPNHLYDKYTSATQEKRVKRRVL</sequence>
<dbReference type="Proteomes" id="UP001222680">
    <property type="component" value="Chromosome"/>
</dbReference>
<dbReference type="InterPro" id="IPR002500">
    <property type="entry name" value="PAPS_reduct_dom"/>
</dbReference>
<keyword evidence="3" id="KW-1185">Reference proteome</keyword>
<dbReference type="InterPro" id="IPR021845">
    <property type="entry name" value="DUF3440"/>
</dbReference>
<name>A0ABY8GHV8_EDWIC</name>
<evidence type="ECO:0000313" key="3">
    <source>
        <dbReference type="Proteomes" id="UP001222680"/>
    </source>
</evidence>
<gene>
    <name evidence="2" type="ORF">MAY91_02265</name>
</gene>
<accession>A0ABY8GHV8</accession>
<dbReference type="PANTHER" id="PTHR30083:SF0">
    <property type="entry name" value="3'-PHOSPHOADENOSINE 5'-PHOSPHOSULFATE SULFOTRANSFERASE (PAPS REDUCTASE)_FAD SYNTHETASE"/>
    <property type="match status" value="1"/>
</dbReference>
<evidence type="ECO:0000259" key="1">
    <source>
        <dbReference type="Pfam" id="PF01507"/>
    </source>
</evidence>
<organism evidence="2 3">
    <name type="scientific">Edwardsiella ictaluri</name>
    <dbReference type="NCBI Taxonomy" id="67780"/>
    <lineage>
        <taxon>Bacteria</taxon>
        <taxon>Pseudomonadati</taxon>
        <taxon>Pseudomonadota</taxon>
        <taxon>Gammaproteobacteria</taxon>
        <taxon>Enterobacterales</taxon>
        <taxon>Hafniaceae</taxon>
        <taxon>Edwardsiella</taxon>
    </lineage>
</organism>
<dbReference type="SUPFAM" id="SSF52402">
    <property type="entry name" value="Adenine nucleotide alpha hydrolases-like"/>
    <property type="match status" value="1"/>
</dbReference>
<dbReference type="EMBL" id="CP092014">
    <property type="protein sequence ID" value="WFN96979.1"/>
    <property type="molecule type" value="Genomic_DNA"/>
</dbReference>
<feature type="domain" description="Phosphoadenosine phosphosulphate reductase" evidence="1">
    <location>
        <begin position="152"/>
        <end position="232"/>
    </location>
</feature>
<reference evidence="2 3" key="1">
    <citation type="submission" date="2022-02" db="EMBL/GenBank/DDBJ databases">
        <title>Phenotypic, genotypic and serological characterization of Edwardsiella ictaluri from catfish and ornamental fish species.</title>
        <authorList>
            <person name="Rose D."/>
            <person name="Tekedar H.C."/>
            <person name="Waldbieser G.C."/>
            <person name="Aarattuthodi S."/>
            <person name="Griffin M.J."/>
        </authorList>
    </citation>
    <scope>NUCLEOTIDE SEQUENCE [LARGE SCALE GENOMIC DNA]</scope>
    <source>
        <strain evidence="2 3">13 TAL-140 K3</strain>
    </source>
</reference>
<evidence type="ECO:0000313" key="2">
    <source>
        <dbReference type="EMBL" id="WFN96979.1"/>
    </source>
</evidence>